<dbReference type="Proteomes" id="UP000887569">
    <property type="component" value="Unplaced"/>
</dbReference>
<evidence type="ECO:0000256" key="10">
    <source>
        <dbReference type="ARBA" id="ARBA00023242"/>
    </source>
</evidence>
<accession>A0A915C8G1</accession>
<reference evidence="14" key="1">
    <citation type="submission" date="2022-11" db="UniProtKB">
        <authorList>
            <consortium name="WormBaseParasite"/>
        </authorList>
    </citation>
    <scope>IDENTIFICATION</scope>
</reference>
<dbReference type="GO" id="GO:0005737">
    <property type="term" value="C:cytoplasm"/>
    <property type="evidence" value="ECO:0007669"/>
    <property type="project" value="UniProtKB-SubCell"/>
</dbReference>
<feature type="region of interest" description="Disordered" evidence="11">
    <location>
        <begin position="266"/>
        <end position="336"/>
    </location>
</feature>
<keyword evidence="8" id="KW-0833">Ubl conjugation pathway</keyword>
<evidence type="ECO:0000256" key="11">
    <source>
        <dbReference type="SAM" id="MobiDB-lite"/>
    </source>
</evidence>
<feature type="region of interest" description="Disordered" evidence="11">
    <location>
        <begin position="755"/>
        <end position="789"/>
    </location>
</feature>
<feature type="compositionally biased region" description="Polar residues" evidence="11">
    <location>
        <begin position="396"/>
        <end position="411"/>
    </location>
</feature>
<dbReference type="InterPro" id="IPR051031">
    <property type="entry name" value="RING-box_E3_Ubiquitin_Ligase"/>
</dbReference>
<feature type="compositionally biased region" description="Polar residues" evidence="11">
    <location>
        <begin position="568"/>
        <end position="577"/>
    </location>
</feature>
<evidence type="ECO:0000313" key="14">
    <source>
        <dbReference type="WBParaSite" id="PgR101_g003_t05"/>
    </source>
</evidence>
<dbReference type="SUPFAM" id="SSF57850">
    <property type="entry name" value="RING/U-box"/>
    <property type="match status" value="1"/>
</dbReference>
<dbReference type="Gene3D" id="3.30.40.10">
    <property type="entry name" value="Zinc/RING finger domain, C3HC4 (zinc finger)"/>
    <property type="match status" value="1"/>
</dbReference>
<dbReference type="GO" id="GO:0008270">
    <property type="term" value="F:zinc ion binding"/>
    <property type="evidence" value="ECO:0007669"/>
    <property type="project" value="UniProtKB-KW"/>
</dbReference>
<evidence type="ECO:0000256" key="6">
    <source>
        <dbReference type="ARBA" id="ARBA00022723"/>
    </source>
</evidence>
<evidence type="ECO:0000256" key="5">
    <source>
        <dbReference type="ARBA" id="ARBA00022490"/>
    </source>
</evidence>
<dbReference type="FunFam" id="3.30.40.10:FF:000273">
    <property type="entry name" value="E3 ubiquitin-protein ligase RBX1"/>
    <property type="match status" value="1"/>
</dbReference>
<dbReference type="PANTHER" id="PTHR11210">
    <property type="entry name" value="RING BOX"/>
    <property type="match status" value="1"/>
</dbReference>
<keyword evidence="6" id="KW-0479">Metal-binding</keyword>
<evidence type="ECO:0000313" key="13">
    <source>
        <dbReference type="Proteomes" id="UP000887569"/>
    </source>
</evidence>
<feature type="compositionally biased region" description="Basic and acidic residues" evidence="11">
    <location>
        <begin position="382"/>
        <end position="395"/>
    </location>
</feature>
<evidence type="ECO:0000256" key="4">
    <source>
        <dbReference type="ARBA" id="ARBA00009273"/>
    </source>
</evidence>
<dbReference type="InterPro" id="IPR013083">
    <property type="entry name" value="Znf_RING/FYVE/PHD"/>
</dbReference>
<dbReference type="InterPro" id="IPR024766">
    <property type="entry name" value="Znf_RING_H2"/>
</dbReference>
<dbReference type="Pfam" id="PF12678">
    <property type="entry name" value="zf-rbx1"/>
    <property type="match status" value="1"/>
</dbReference>
<protein>
    <submittedName>
        <fullName evidence="14">RING-type domain-containing protein</fullName>
    </submittedName>
</protein>
<evidence type="ECO:0000256" key="7">
    <source>
        <dbReference type="ARBA" id="ARBA00022771"/>
    </source>
</evidence>
<sequence length="789" mass="89065">FSGRSIDSSDRFVSLREMGESEQQMDVDDTQHIASPAQFSKEKKRFEVKKWNAVALWAWDIVVDNCAICRNHIMDLCIECQANQASATSEECTVAWGVCNHAFHFHCISRWLKTRQSRIGVIDDRGVIPASGSVTQRGLMAGRSRYTPRDERLMWEFLYEKLQIGCEDALMPKGNKIWQMFEQSESTDKTAASLTTHFRRQMYDKIEAANLSVERLLYVASKIELPLKSRQRRVLESRFDVKIEQNEFAFVTAFTSKGKRYLVPADLERGDDGRNGTPSLAQDSATNDVVVTEEVQLAREPSVAENRRHSPKKRRRGGQRDSETASDQGELIVIEDDELNKTNPNLNDVLGMLADIGGVDYNRDKNERSRVISPSKQGGKGVVERSTNHGLRSESVHPTTNPKKSTEASSSRPRRKVARDRGVAIDECDGLSVSLPRREDDSATMDASREVVNETNAQVEPSYEVVPRNDRRCLNGSRKLRFESSQQGEIRYTAQFNGRNVTMSSNMCRTIHSEVFFELMYSHGNERNRRFKLPGFSSFDGMSMRRVPLRFEKRRVPISSSDVHRSSTDTVSRNEPQPTAGPSRESCKKGPHCNNRNDESFVENEEDVAEVRAIRKEVNSALHGASEAANGNGNVGITQQRAATEKGLPKATKWLQKRELSKSAVKLRPPLLPPPVTNAADEITSASLSNGEVAEPQHLNAQEVIYETLRRNILNLNKYTGIKKLAAVSELDRLWLDAQRENVEFVKYLKEVMKTQRSRKTSHGDGVSYPFTTQIDQENPTRTPKTVPP</sequence>
<keyword evidence="5" id="KW-0963">Cytoplasm</keyword>
<evidence type="ECO:0000259" key="12">
    <source>
        <dbReference type="Pfam" id="PF12678"/>
    </source>
</evidence>
<keyword evidence="7" id="KW-0863">Zinc-finger</keyword>
<feature type="compositionally biased region" description="Polar residues" evidence="11">
    <location>
        <begin position="770"/>
        <end position="789"/>
    </location>
</feature>
<dbReference type="GO" id="GO:0005634">
    <property type="term" value="C:nucleus"/>
    <property type="evidence" value="ECO:0007669"/>
    <property type="project" value="UniProtKB-SubCell"/>
</dbReference>
<comment type="subcellular location">
    <subcellularLocation>
        <location evidence="2">Cytoplasm</location>
    </subcellularLocation>
    <subcellularLocation>
        <location evidence="1">Nucleus</location>
    </subcellularLocation>
</comment>
<evidence type="ECO:0000256" key="9">
    <source>
        <dbReference type="ARBA" id="ARBA00022833"/>
    </source>
</evidence>
<keyword evidence="10" id="KW-0539">Nucleus</keyword>
<name>A0A915C8G1_PARUN</name>
<evidence type="ECO:0000256" key="8">
    <source>
        <dbReference type="ARBA" id="ARBA00022786"/>
    </source>
</evidence>
<evidence type="ECO:0000256" key="3">
    <source>
        <dbReference type="ARBA" id="ARBA00004906"/>
    </source>
</evidence>
<feature type="domain" description="Zinc finger RING-H2-type" evidence="12">
    <location>
        <begin position="64"/>
        <end position="116"/>
    </location>
</feature>
<dbReference type="CDD" id="cd16485">
    <property type="entry name" value="mRING-H2-C3H2C2D_RBX1"/>
    <property type="match status" value="1"/>
</dbReference>
<comment type="similarity">
    <text evidence="4">Belongs to the RING-box family.</text>
</comment>
<feature type="region of interest" description="Disordered" evidence="11">
    <location>
        <begin position="558"/>
        <end position="604"/>
    </location>
</feature>
<comment type="pathway">
    <text evidence="3">Protein modification; protein ubiquitination.</text>
</comment>
<feature type="compositionally biased region" description="Polar residues" evidence="11">
    <location>
        <begin position="276"/>
        <end position="289"/>
    </location>
</feature>
<evidence type="ECO:0000256" key="2">
    <source>
        <dbReference type="ARBA" id="ARBA00004496"/>
    </source>
</evidence>
<dbReference type="GO" id="GO:0031463">
    <property type="term" value="C:Cul3-RING ubiquitin ligase complex"/>
    <property type="evidence" value="ECO:0007669"/>
    <property type="project" value="UniProtKB-ARBA"/>
</dbReference>
<organism evidence="13 14">
    <name type="scientific">Parascaris univalens</name>
    <name type="common">Nematode worm</name>
    <dbReference type="NCBI Taxonomy" id="6257"/>
    <lineage>
        <taxon>Eukaryota</taxon>
        <taxon>Metazoa</taxon>
        <taxon>Ecdysozoa</taxon>
        <taxon>Nematoda</taxon>
        <taxon>Chromadorea</taxon>
        <taxon>Rhabditida</taxon>
        <taxon>Spirurina</taxon>
        <taxon>Ascaridomorpha</taxon>
        <taxon>Ascaridoidea</taxon>
        <taxon>Ascarididae</taxon>
        <taxon>Parascaris</taxon>
    </lineage>
</organism>
<dbReference type="WBParaSite" id="PgR101_g003_t05">
    <property type="protein sequence ID" value="PgR101_g003_t05"/>
    <property type="gene ID" value="PgR101_g003"/>
</dbReference>
<keyword evidence="13" id="KW-1185">Reference proteome</keyword>
<evidence type="ECO:0000256" key="1">
    <source>
        <dbReference type="ARBA" id="ARBA00004123"/>
    </source>
</evidence>
<keyword evidence="9" id="KW-0862">Zinc</keyword>
<dbReference type="AlphaFoldDB" id="A0A915C8G1"/>
<feature type="region of interest" description="Disordered" evidence="11">
    <location>
        <begin position="365"/>
        <end position="423"/>
    </location>
</feature>
<dbReference type="Gene3D" id="1.10.10.60">
    <property type="entry name" value="Homeodomain-like"/>
    <property type="match status" value="1"/>
</dbReference>
<proteinExistence type="inferred from homology"/>